<evidence type="ECO:0000256" key="2">
    <source>
        <dbReference type="ARBA" id="ARBA00005942"/>
    </source>
</evidence>
<feature type="region of interest" description="Disordered" evidence="6">
    <location>
        <begin position="360"/>
        <end position="414"/>
    </location>
</feature>
<comment type="subcellular location">
    <subcellularLocation>
        <location evidence="1">Nucleus</location>
    </subcellularLocation>
</comment>
<dbReference type="GO" id="GO:0016592">
    <property type="term" value="C:mediator complex"/>
    <property type="evidence" value="ECO:0007669"/>
    <property type="project" value="InterPro"/>
</dbReference>
<evidence type="ECO:0000256" key="6">
    <source>
        <dbReference type="SAM" id="MobiDB-lite"/>
    </source>
</evidence>
<keyword evidence="5" id="KW-0539">Nucleus</keyword>
<feature type="compositionally biased region" description="Basic and acidic residues" evidence="6">
    <location>
        <begin position="36"/>
        <end position="51"/>
    </location>
</feature>
<dbReference type="AlphaFoldDB" id="A0A9P6FNT0"/>
<dbReference type="GO" id="GO:0006357">
    <property type="term" value="P:regulation of transcription by RNA polymerase II"/>
    <property type="evidence" value="ECO:0007669"/>
    <property type="project" value="InterPro"/>
</dbReference>
<comment type="caution">
    <text evidence="7">The sequence shown here is derived from an EMBL/GenBank/DDBJ whole genome shotgun (WGS) entry which is preliminary data.</text>
</comment>
<dbReference type="EMBL" id="JAABOA010003084">
    <property type="protein sequence ID" value="KAF9579060.1"/>
    <property type="molecule type" value="Genomic_DNA"/>
</dbReference>
<feature type="compositionally biased region" description="Basic and acidic residues" evidence="6">
    <location>
        <begin position="75"/>
        <end position="117"/>
    </location>
</feature>
<keyword evidence="4" id="KW-0804">Transcription</keyword>
<comment type="similarity">
    <text evidence="2">Belongs to the Mediator complex subunit 22 family.</text>
</comment>
<organism evidence="7 8">
    <name type="scientific">Lunasporangiospora selenospora</name>
    <dbReference type="NCBI Taxonomy" id="979761"/>
    <lineage>
        <taxon>Eukaryota</taxon>
        <taxon>Fungi</taxon>
        <taxon>Fungi incertae sedis</taxon>
        <taxon>Mucoromycota</taxon>
        <taxon>Mortierellomycotina</taxon>
        <taxon>Mortierellomycetes</taxon>
        <taxon>Mortierellales</taxon>
        <taxon>Mortierellaceae</taxon>
        <taxon>Lunasporangiospora</taxon>
    </lineage>
</organism>
<keyword evidence="3" id="KW-0805">Transcription regulation</keyword>
<sequence length="414" mass="43887">NYDAIFEIDEEDDEEEEGEDVPDNDDVEGNGGVVGDYEHGDYEGQDVGHEYEEQDEEDEVEVRYQTRMNPIAEEDYAHPQERYYRERRASAGSGRSREYDNWQPRERRSSAFEEDFGRTGGGSGGRGRDDQAVPQVDAAKYMSPGVPSGGPNIPGVGGATAAGVGLGALGAGASPGVVPAGGVPAGAVGSVAGATAGQGVIPGNVTLGGVGGPASNANAAGRNVGLNALQEIEEAYNKRLDTDLSTLMESFGDIVKVAKITYDDSSVSKDKYKLAQESYQIQGRAMNIVSSAESLLAMVTELKQTLLLNDAGMLAELTLRRQQELTMQKTAVKQRVLGLKEEVDRTIWELEQSIYGVRPSATEATTEAGKSGLSRTTLEAVKPEESKSSVGGSSTITFTGSSISQQQQPAPPPV</sequence>
<evidence type="ECO:0000256" key="1">
    <source>
        <dbReference type="ARBA" id="ARBA00004123"/>
    </source>
</evidence>
<protein>
    <submittedName>
        <fullName evidence="7">Mediator of RNA polymerase II transcription subunit 22</fullName>
    </submittedName>
</protein>
<proteinExistence type="inferred from homology"/>
<feature type="non-terminal residue" evidence="7">
    <location>
        <position position="1"/>
    </location>
</feature>
<evidence type="ECO:0000313" key="8">
    <source>
        <dbReference type="Proteomes" id="UP000780801"/>
    </source>
</evidence>
<gene>
    <name evidence="7" type="primary">MED22</name>
    <name evidence="7" type="ORF">BGW38_004844</name>
</gene>
<feature type="region of interest" description="Disordered" evidence="6">
    <location>
        <begin position="1"/>
        <end position="131"/>
    </location>
</feature>
<evidence type="ECO:0000256" key="5">
    <source>
        <dbReference type="ARBA" id="ARBA00023242"/>
    </source>
</evidence>
<evidence type="ECO:0000256" key="4">
    <source>
        <dbReference type="ARBA" id="ARBA00023163"/>
    </source>
</evidence>
<feature type="compositionally biased region" description="Low complexity" evidence="6">
    <location>
        <begin position="388"/>
        <end position="408"/>
    </location>
</feature>
<dbReference type="PANTHER" id="PTHR12434:SF6">
    <property type="entry name" value="MEDIATOR OF RNA POLYMERASE II TRANSCRIPTION SUBUNIT 22"/>
    <property type="match status" value="1"/>
</dbReference>
<dbReference type="GO" id="GO:0003712">
    <property type="term" value="F:transcription coregulator activity"/>
    <property type="evidence" value="ECO:0007669"/>
    <property type="project" value="InterPro"/>
</dbReference>
<reference evidence="7" key="1">
    <citation type="journal article" date="2020" name="Fungal Divers.">
        <title>Resolving the Mortierellaceae phylogeny through synthesis of multi-gene phylogenetics and phylogenomics.</title>
        <authorList>
            <person name="Vandepol N."/>
            <person name="Liber J."/>
            <person name="Desiro A."/>
            <person name="Na H."/>
            <person name="Kennedy M."/>
            <person name="Barry K."/>
            <person name="Grigoriev I.V."/>
            <person name="Miller A.N."/>
            <person name="O'Donnell K."/>
            <person name="Stajich J.E."/>
            <person name="Bonito G."/>
        </authorList>
    </citation>
    <scope>NUCLEOTIDE SEQUENCE</scope>
    <source>
        <strain evidence="7">KOD1015</strain>
    </source>
</reference>
<dbReference type="Pfam" id="PF06179">
    <property type="entry name" value="Med22"/>
    <property type="match status" value="1"/>
</dbReference>
<keyword evidence="8" id="KW-1185">Reference proteome</keyword>
<evidence type="ECO:0000313" key="7">
    <source>
        <dbReference type="EMBL" id="KAF9579060.1"/>
    </source>
</evidence>
<feature type="compositionally biased region" description="Acidic residues" evidence="6">
    <location>
        <begin position="1"/>
        <end position="28"/>
    </location>
</feature>
<name>A0A9P6FNT0_9FUNG</name>
<dbReference type="OrthoDB" id="203279at2759"/>
<evidence type="ECO:0000256" key="3">
    <source>
        <dbReference type="ARBA" id="ARBA00023015"/>
    </source>
</evidence>
<dbReference type="Proteomes" id="UP000780801">
    <property type="component" value="Unassembled WGS sequence"/>
</dbReference>
<dbReference type="PANTHER" id="PTHR12434">
    <property type="entry name" value="MEDIATOR OF RNA POLYMERASE II TRANSCRIPTION SUBUNIT 22"/>
    <property type="match status" value="1"/>
</dbReference>
<dbReference type="InterPro" id="IPR009332">
    <property type="entry name" value="Med22"/>
</dbReference>
<accession>A0A9P6FNT0</accession>